<feature type="transmembrane region" description="Helical" evidence="2">
    <location>
        <begin position="66"/>
        <end position="84"/>
    </location>
</feature>
<keyword evidence="4" id="KW-1185">Reference proteome</keyword>
<keyword evidence="2" id="KW-0472">Membrane</keyword>
<organism evidence="3 4">
    <name type="scientific">Callosobruchus maculatus</name>
    <name type="common">Southern cowpea weevil</name>
    <name type="synonym">Pulse bruchid</name>
    <dbReference type="NCBI Taxonomy" id="64391"/>
    <lineage>
        <taxon>Eukaryota</taxon>
        <taxon>Metazoa</taxon>
        <taxon>Ecdysozoa</taxon>
        <taxon>Arthropoda</taxon>
        <taxon>Hexapoda</taxon>
        <taxon>Insecta</taxon>
        <taxon>Pterygota</taxon>
        <taxon>Neoptera</taxon>
        <taxon>Endopterygota</taxon>
        <taxon>Coleoptera</taxon>
        <taxon>Polyphaga</taxon>
        <taxon>Cucujiformia</taxon>
        <taxon>Chrysomeloidea</taxon>
        <taxon>Chrysomelidae</taxon>
        <taxon>Bruchinae</taxon>
        <taxon>Bruchini</taxon>
        <taxon>Callosobruchus</taxon>
    </lineage>
</organism>
<keyword evidence="2" id="KW-0812">Transmembrane</keyword>
<feature type="region of interest" description="Disordered" evidence="1">
    <location>
        <begin position="1"/>
        <end position="24"/>
    </location>
</feature>
<dbReference type="Proteomes" id="UP000410492">
    <property type="component" value="Unassembled WGS sequence"/>
</dbReference>
<gene>
    <name evidence="3" type="ORF">CALMAC_LOCUS8536</name>
</gene>
<dbReference type="OrthoDB" id="6157510at2759"/>
<dbReference type="PANTHER" id="PTHR33444">
    <property type="entry name" value="SI:DKEY-19B23.12-RELATED"/>
    <property type="match status" value="1"/>
</dbReference>
<evidence type="ECO:0000313" key="4">
    <source>
        <dbReference type="Proteomes" id="UP000410492"/>
    </source>
</evidence>
<feature type="compositionally biased region" description="Basic and acidic residues" evidence="1">
    <location>
        <begin position="11"/>
        <end position="24"/>
    </location>
</feature>
<proteinExistence type="predicted"/>
<evidence type="ECO:0000313" key="3">
    <source>
        <dbReference type="EMBL" id="VEN46447.1"/>
    </source>
</evidence>
<reference evidence="3 4" key="1">
    <citation type="submission" date="2019-01" db="EMBL/GenBank/DDBJ databases">
        <authorList>
            <person name="Sayadi A."/>
        </authorList>
    </citation>
    <scope>NUCLEOTIDE SEQUENCE [LARGE SCALE GENOMIC DNA]</scope>
</reference>
<dbReference type="EMBL" id="CAACVG010007652">
    <property type="protein sequence ID" value="VEN46447.1"/>
    <property type="molecule type" value="Genomic_DNA"/>
</dbReference>
<evidence type="ECO:0000256" key="1">
    <source>
        <dbReference type="SAM" id="MobiDB-lite"/>
    </source>
</evidence>
<dbReference type="InterPro" id="IPR040350">
    <property type="entry name" value="TMEM272"/>
</dbReference>
<feature type="transmembrane region" description="Helical" evidence="2">
    <location>
        <begin position="41"/>
        <end position="60"/>
    </location>
</feature>
<keyword evidence="2" id="KW-1133">Transmembrane helix</keyword>
<feature type="transmembrane region" description="Helical" evidence="2">
    <location>
        <begin position="105"/>
        <end position="122"/>
    </location>
</feature>
<accession>A0A653CEV2</accession>
<dbReference type="PANTHER" id="PTHR33444:SF2">
    <property type="entry name" value="MARVEL DOMAIN-CONTAINING PROTEIN"/>
    <property type="match status" value="1"/>
</dbReference>
<dbReference type="AlphaFoldDB" id="A0A653CEV2"/>
<protein>
    <submittedName>
        <fullName evidence="3">Uncharacterized protein</fullName>
    </submittedName>
</protein>
<evidence type="ECO:0000256" key="2">
    <source>
        <dbReference type="SAM" id="Phobius"/>
    </source>
</evidence>
<name>A0A653CEV2_CALMS</name>
<sequence length="203" mass="23035">MENQESAQQHLADHVSTDSPGMERQRSLIAKKRVKDKNESLLMSISVNIAMVVVGSLAFGKCPVEPYIPFYLVAFGFVSFIAKCTTALREWGGQQYFKSTATESVLHVAELILLLLGGFWVYKEYPPSYDPNDGEKYCQKTVYQFAFIFTTIIYAFLFLVLATLILCLPCICFFSKQFRNKDDVEANFTSEEARSQREGVETI</sequence>
<feature type="transmembrane region" description="Helical" evidence="2">
    <location>
        <begin position="142"/>
        <end position="174"/>
    </location>
</feature>